<organism evidence="1 2">
    <name type="scientific">Pseudomonas amygdali pv. lachrymans str. M301315</name>
    <dbReference type="NCBI Taxonomy" id="629260"/>
    <lineage>
        <taxon>Bacteria</taxon>
        <taxon>Pseudomonadati</taxon>
        <taxon>Pseudomonadota</taxon>
        <taxon>Gammaproteobacteria</taxon>
        <taxon>Pseudomonadales</taxon>
        <taxon>Pseudomonadaceae</taxon>
        <taxon>Pseudomonas</taxon>
        <taxon>Pseudomonas amygdali</taxon>
    </lineage>
</organism>
<evidence type="ECO:0000313" key="1">
    <source>
        <dbReference type="EMBL" id="AXH60029.1"/>
    </source>
</evidence>
<accession>A0AAD0PWG3</accession>
<evidence type="ECO:0000313" key="2">
    <source>
        <dbReference type="Proteomes" id="UP000006426"/>
    </source>
</evidence>
<keyword evidence="1" id="KW-0614">Plasmid</keyword>
<geneLocation type="plasmid" evidence="2">
    <name>pmppla107</name>
</geneLocation>
<dbReference type="Proteomes" id="UP000006426">
    <property type="component" value="Plasmid pmppla107"/>
</dbReference>
<sequence length="105" mass="11487">MAAIEDLGGGGGQVFVRKDQAVFDLNEQEEDVLILGAAAHLSTPWVLQHSDYRESLGSCMPRVQRWAQWVLQHPNAQPAAHELQDVASITTFSSQRSMIGEMAGP</sequence>
<dbReference type="AlphaFoldDB" id="A0AAD0PWG3"/>
<dbReference type="EMBL" id="CP031226">
    <property type="protein sequence ID" value="AXH60029.1"/>
    <property type="molecule type" value="Genomic_DNA"/>
</dbReference>
<reference evidence="1 2" key="1">
    <citation type="journal article" date="2011" name="PLoS Pathog.">
        <title>Dynamic evolution of pathogenicity revealed by sequencing and comparative genomics of 19 Pseudomonas syringae isolates.</title>
        <authorList>
            <person name="Baltrus D.A."/>
            <person name="Nishimura M.T."/>
            <person name="Romanchuk A."/>
            <person name="Chang J.H."/>
            <person name="Mukhtar M.S."/>
            <person name="Cherkis K."/>
            <person name="Roach J."/>
            <person name="Grant S.R."/>
            <person name="Jones C.D."/>
            <person name="Dangl J.L."/>
        </authorList>
    </citation>
    <scope>NUCLEOTIDE SEQUENCE [LARGE SCALE GENOMIC DNA]</scope>
    <source>
        <strain evidence="1 2">M301315</strain>
    </source>
</reference>
<protein>
    <submittedName>
        <fullName evidence="1">Uncharacterized protein</fullName>
    </submittedName>
</protein>
<gene>
    <name evidence="1" type="ORF">PLA107_032910</name>
</gene>
<proteinExistence type="predicted"/>
<name>A0AAD0PWG3_PSEAV</name>